<sequence>MSRGRGLIVSILQNFFSSLKPRQVSGKLAGTDYLGNSYYEVKPPIHSSKSRPSRYYIPKDNDTTKFDEPLPAEWEAWLRLRRRDPPTTEEVEQNFQLMTSKKTKALQIDKQYKQIGGDDQVVTGVKNFPSYAEYETNPGKRPGS</sequence>
<evidence type="ECO:0008006" key="5">
    <source>
        <dbReference type="Google" id="ProtNLM"/>
    </source>
</evidence>
<name>A0A146LQS5_LYGHE</name>
<protein>
    <recommendedName>
        <fullName evidence="5">Mimitin, mitochondrial</fullName>
    </recommendedName>
</protein>
<dbReference type="EMBL" id="GDHC01010213">
    <property type="protein sequence ID" value="JAQ08416.1"/>
    <property type="molecule type" value="Transcribed_RNA"/>
</dbReference>
<evidence type="ECO:0000256" key="2">
    <source>
        <dbReference type="SAM" id="MobiDB-lite"/>
    </source>
</evidence>
<reference evidence="4" key="1">
    <citation type="journal article" date="2016" name="Gigascience">
        <title>De novo construction of an expanded transcriptome assembly for the western tarnished plant bug, Lygus hesperus.</title>
        <authorList>
            <person name="Tassone E.E."/>
            <person name="Geib S.M."/>
            <person name="Hall B."/>
            <person name="Fabrick J.A."/>
            <person name="Brent C.S."/>
            <person name="Hull J.J."/>
        </authorList>
    </citation>
    <scope>NUCLEOTIDE SEQUENCE</scope>
</reference>
<dbReference type="EMBL" id="GDHC01009000">
    <property type="protein sequence ID" value="JAQ09629.1"/>
    <property type="molecule type" value="Transcribed_RNA"/>
</dbReference>
<dbReference type="GO" id="GO:0045271">
    <property type="term" value="C:respiratory chain complex I"/>
    <property type="evidence" value="ECO:0007669"/>
    <property type="project" value="InterPro"/>
</dbReference>
<dbReference type="Pfam" id="PF05071">
    <property type="entry name" value="NDUFA12"/>
    <property type="match status" value="1"/>
</dbReference>
<dbReference type="PANTHER" id="PTHR32470:SF2">
    <property type="entry name" value="NADH DEHYDROGENASE [UBIQUINONE] 1 ALPHA SUBCOMPLEX ASSEMBLY FACTOR 2"/>
    <property type="match status" value="1"/>
</dbReference>
<evidence type="ECO:0000313" key="4">
    <source>
        <dbReference type="EMBL" id="JAQ09629.1"/>
    </source>
</evidence>
<dbReference type="PANTHER" id="PTHR32470">
    <property type="entry name" value="ADH DEHYDROGENASE [UBIQUINONE] 1 ALPHA SUBCOMPLEX ASSEMBLY FACTOR 2"/>
    <property type="match status" value="1"/>
</dbReference>
<proteinExistence type="inferred from homology"/>
<dbReference type="InterPro" id="IPR007763">
    <property type="entry name" value="NDUFA12"/>
</dbReference>
<comment type="similarity">
    <text evidence="1">Belongs to the complex I NDUFA12 subunit family.</text>
</comment>
<organism evidence="4">
    <name type="scientific">Lygus hesperus</name>
    <name type="common">Western plant bug</name>
    <dbReference type="NCBI Taxonomy" id="30085"/>
    <lineage>
        <taxon>Eukaryota</taxon>
        <taxon>Metazoa</taxon>
        <taxon>Ecdysozoa</taxon>
        <taxon>Arthropoda</taxon>
        <taxon>Hexapoda</taxon>
        <taxon>Insecta</taxon>
        <taxon>Pterygota</taxon>
        <taxon>Neoptera</taxon>
        <taxon>Paraneoptera</taxon>
        <taxon>Hemiptera</taxon>
        <taxon>Heteroptera</taxon>
        <taxon>Panheteroptera</taxon>
        <taxon>Cimicomorpha</taxon>
        <taxon>Miridae</taxon>
        <taxon>Mirini</taxon>
        <taxon>Lygus</taxon>
    </lineage>
</organism>
<dbReference type="AlphaFoldDB" id="A0A146LQS5"/>
<dbReference type="GO" id="GO:0032981">
    <property type="term" value="P:mitochondrial respiratory chain complex I assembly"/>
    <property type="evidence" value="ECO:0007669"/>
    <property type="project" value="TreeGrafter"/>
</dbReference>
<dbReference type="InterPro" id="IPR052618">
    <property type="entry name" value="ComplexI_NDUFA12"/>
</dbReference>
<evidence type="ECO:0000313" key="3">
    <source>
        <dbReference type="EMBL" id="JAQ08416.1"/>
    </source>
</evidence>
<accession>A0A146LQS5</accession>
<evidence type="ECO:0000256" key="1">
    <source>
        <dbReference type="ARBA" id="ARBA00007355"/>
    </source>
</evidence>
<feature type="region of interest" description="Disordered" evidence="2">
    <location>
        <begin position="45"/>
        <end position="64"/>
    </location>
</feature>
<dbReference type="GO" id="GO:0005739">
    <property type="term" value="C:mitochondrion"/>
    <property type="evidence" value="ECO:0007669"/>
    <property type="project" value="TreeGrafter"/>
</dbReference>
<gene>
    <name evidence="3" type="ORF">g.39802</name>
    <name evidence="4" type="ORF">g.39804</name>
</gene>